<dbReference type="Proteomes" id="UP000005809">
    <property type="component" value="Unassembled WGS sequence"/>
</dbReference>
<feature type="domain" description="Metallo-beta-lactamase" evidence="6">
    <location>
        <begin position="39"/>
        <end position="259"/>
    </location>
</feature>
<keyword evidence="4" id="KW-0378">Hydrolase</keyword>
<keyword evidence="5" id="KW-0862">Zinc</keyword>
<evidence type="ECO:0000256" key="4">
    <source>
        <dbReference type="ARBA" id="ARBA00022801"/>
    </source>
</evidence>
<evidence type="ECO:0000259" key="6">
    <source>
        <dbReference type="SMART" id="SM00849"/>
    </source>
</evidence>
<dbReference type="EMBL" id="ACIF01000044">
    <property type="protein sequence ID" value="EKA94649.1"/>
    <property type="molecule type" value="Genomic_DNA"/>
</dbReference>
<sequence length="273" mass="32234">MSNTVKKMIERVDYFACGYCTNDLKRVFKGFDKTIVDFNAGVFLIKHKEKGYILYDTGYSMDILKNNLKYFLYRFANPITLKREDIIDYQLKEKGISPDEIKYIIISHLHPDHIGGLKFFPNSYLILTKTCYNDFKLKRDSLLIFDELLPEDFEKRLIIIDNFKENTQFPYRESYDLFSDLSMFLVEVSGHTKGQACLFLPEDNLFLAADVCWGTDFLPFTEKMKWLPRKIQNNFEEYKKGTKLLEKLIEDKISVIVSHDKKEKIIDILKTIE</sequence>
<dbReference type="RefSeq" id="WP_005965487.1">
    <property type="nucleotide sequence ID" value="NZ_JH815341.1"/>
</dbReference>
<dbReference type="HOGENOM" id="CLU_030571_3_4_0"/>
<dbReference type="SMART" id="SM00849">
    <property type="entry name" value="Lactamase_B"/>
    <property type="match status" value="1"/>
</dbReference>
<dbReference type="InterPro" id="IPR001279">
    <property type="entry name" value="Metallo-B-lactamas"/>
</dbReference>
<evidence type="ECO:0000313" key="7">
    <source>
        <dbReference type="EMBL" id="EKA94649.1"/>
    </source>
</evidence>
<proteinExistence type="inferred from homology"/>
<reference evidence="7 8" key="1">
    <citation type="submission" date="2012-05" db="EMBL/GenBank/DDBJ databases">
        <title>The Genome Sequence of Fusobacterium periodontium Oral Taxon 201 Strain D10.</title>
        <authorList>
            <consortium name="The Broad Institute Genome Sequencing Platform"/>
            <consortium name="The Broad Institute Genome Sequencing Center for Infectious Disease"/>
            <person name="Earl A."/>
            <person name="Ward D."/>
            <person name="Feldgarden M."/>
            <person name="Gevers D."/>
            <person name="Strauss J."/>
            <person name="Sibley C."/>
            <person name="White A."/>
            <person name="Ambrose C.E."/>
            <person name="Allen-Vercoe E."/>
            <person name="Walker B."/>
            <person name="Young S.K."/>
            <person name="Zeng Q."/>
            <person name="Gargeya S."/>
            <person name="Fitzgerald M."/>
            <person name="Haas B."/>
            <person name="Abouelleil A."/>
            <person name="Alvarado L."/>
            <person name="Arachchi H.M."/>
            <person name="Berlin A.M."/>
            <person name="Chapman S.B."/>
            <person name="Goldberg J."/>
            <person name="Griggs A."/>
            <person name="Gujja S."/>
            <person name="Hansen M."/>
            <person name="Howarth C."/>
            <person name="Imamovic A."/>
            <person name="Larimer J."/>
            <person name="McCowan C."/>
            <person name="Montmayeur A."/>
            <person name="Murphy C."/>
            <person name="Neiman D."/>
            <person name="Pearson M."/>
            <person name="Priest M."/>
            <person name="Roberts A."/>
            <person name="Saif S."/>
            <person name="Shea T."/>
            <person name="Sisk P."/>
            <person name="Sykes S."/>
            <person name="Wortman J."/>
            <person name="Nusbaum C."/>
            <person name="Birren B."/>
        </authorList>
    </citation>
    <scope>NUCLEOTIDE SEQUENCE [LARGE SCALE GENOMIC DNA]</scope>
    <source>
        <strain evidence="7 8">D10</strain>
    </source>
</reference>
<dbReference type="Gene3D" id="3.60.15.10">
    <property type="entry name" value="Ribonuclease Z/Hydroxyacylglutathione hydrolase-like"/>
    <property type="match status" value="1"/>
</dbReference>
<comment type="caution">
    <text evidence="7">The sequence shown here is derived from an EMBL/GenBank/DDBJ whole genome shotgun (WGS) entry which is preliminary data.</text>
</comment>
<dbReference type="PATRIC" id="fig|620833.3.peg.220"/>
<dbReference type="SUPFAM" id="SSF56281">
    <property type="entry name" value="Metallo-hydrolase/oxidoreductase"/>
    <property type="match status" value="1"/>
</dbReference>
<dbReference type="AlphaFoldDB" id="K1GKJ3"/>
<dbReference type="GO" id="GO:0016787">
    <property type="term" value="F:hydrolase activity"/>
    <property type="evidence" value="ECO:0007669"/>
    <property type="project" value="UniProtKB-KW"/>
</dbReference>
<evidence type="ECO:0000256" key="2">
    <source>
        <dbReference type="ARBA" id="ARBA00007749"/>
    </source>
</evidence>
<dbReference type="InterPro" id="IPR051013">
    <property type="entry name" value="MBL_superfamily_lactonases"/>
</dbReference>
<comment type="cofactor">
    <cofactor evidence="1">
        <name>Zn(2+)</name>
        <dbReference type="ChEBI" id="CHEBI:29105"/>
    </cofactor>
</comment>
<comment type="similarity">
    <text evidence="2">Belongs to the metallo-beta-lactamase superfamily.</text>
</comment>
<protein>
    <recommendedName>
        <fullName evidence="6">Metallo-beta-lactamase domain-containing protein</fullName>
    </recommendedName>
</protein>
<evidence type="ECO:0000256" key="3">
    <source>
        <dbReference type="ARBA" id="ARBA00022723"/>
    </source>
</evidence>
<gene>
    <name evidence="7" type="ORF">FPOG_01951</name>
</gene>
<dbReference type="InterPro" id="IPR036866">
    <property type="entry name" value="RibonucZ/Hydroxyglut_hydro"/>
</dbReference>
<evidence type="ECO:0000256" key="1">
    <source>
        <dbReference type="ARBA" id="ARBA00001947"/>
    </source>
</evidence>
<dbReference type="Pfam" id="PF00753">
    <property type="entry name" value="Lactamase_B"/>
    <property type="match status" value="1"/>
</dbReference>
<evidence type="ECO:0000313" key="8">
    <source>
        <dbReference type="Proteomes" id="UP000005809"/>
    </source>
</evidence>
<dbReference type="CDD" id="cd07730">
    <property type="entry name" value="metallo-hydrolase-like_MBL-fold"/>
    <property type="match status" value="1"/>
</dbReference>
<organism evidence="7 8">
    <name type="scientific">Fusobacterium periodonticum D10</name>
    <dbReference type="NCBI Taxonomy" id="620833"/>
    <lineage>
        <taxon>Bacteria</taxon>
        <taxon>Fusobacteriati</taxon>
        <taxon>Fusobacteriota</taxon>
        <taxon>Fusobacteriia</taxon>
        <taxon>Fusobacteriales</taxon>
        <taxon>Fusobacteriaceae</taxon>
        <taxon>Fusobacterium</taxon>
    </lineage>
</organism>
<evidence type="ECO:0000256" key="5">
    <source>
        <dbReference type="ARBA" id="ARBA00022833"/>
    </source>
</evidence>
<dbReference type="PANTHER" id="PTHR42978:SF2">
    <property type="entry name" value="102 KBASES UNSTABLE REGION: FROM 1 TO 119443"/>
    <property type="match status" value="1"/>
</dbReference>
<name>K1GKJ3_9FUSO</name>
<keyword evidence="3" id="KW-0479">Metal-binding</keyword>
<dbReference type="PANTHER" id="PTHR42978">
    <property type="entry name" value="QUORUM-QUENCHING LACTONASE YTNP-RELATED-RELATED"/>
    <property type="match status" value="1"/>
</dbReference>
<dbReference type="GO" id="GO:0046872">
    <property type="term" value="F:metal ion binding"/>
    <property type="evidence" value="ECO:0007669"/>
    <property type="project" value="UniProtKB-KW"/>
</dbReference>
<accession>K1GKJ3</accession>